<sequence>MIDGDGFVENCKRQWHEQVTEHKYEELMKRLQAINDQIRVCENRYSGTFEDLLRRLTNGVSETVDIADWKWLLEERKWLMEEYDRDDSPRRNLRRVPCP</sequence>
<protein>
    <submittedName>
        <fullName evidence="2">Uncharacterized protein</fullName>
    </submittedName>
</protein>
<dbReference type="OrthoDB" id="2376581at2"/>
<proteinExistence type="predicted"/>
<keyword evidence="3" id="KW-1185">Reference proteome</keyword>
<reference evidence="3" key="1">
    <citation type="submission" date="2016-11" db="EMBL/GenBank/DDBJ databases">
        <authorList>
            <person name="Varghese N."/>
            <person name="Submissions S."/>
        </authorList>
    </citation>
    <scope>NUCLEOTIDE SEQUENCE [LARGE SCALE GENOMIC DNA]</scope>
    <source>
        <strain evidence="3">USBA-503</strain>
    </source>
</reference>
<dbReference type="EMBL" id="FRAF01000003">
    <property type="protein sequence ID" value="SHJ71745.1"/>
    <property type="molecule type" value="Genomic_DNA"/>
</dbReference>
<accession>A0A1M6LKN2</accession>
<evidence type="ECO:0000313" key="3">
    <source>
        <dbReference type="Proteomes" id="UP000184016"/>
    </source>
</evidence>
<evidence type="ECO:0000256" key="1">
    <source>
        <dbReference type="SAM" id="Coils"/>
    </source>
</evidence>
<dbReference type="AlphaFoldDB" id="A0A1M6LKN2"/>
<organism evidence="2 3">
    <name type="scientific">Alicyclobacillus tolerans</name>
    <dbReference type="NCBI Taxonomy" id="90970"/>
    <lineage>
        <taxon>Bacteria</taxon>
        <taxon>Bacillati</taxon>
        <taxon>Bacillota</taxon>
        <taxon>Bacilli</taxon>
        <taxon>Bacillales</taxon>
        <taxon>Alicyclobacillaceae</taxon>
        <taxon>Alicyclobacillus</taxon>
    </lineage>
</organism>
<keyword evidence="1" id="KW-0175">Coiled coil</keyword>
<gene>
    <name evidence="2" type="ORF">SAMN05443507_1032</name>
</gene>
<evidence type="ECO:0000313" key="2">
    <source>
        <dbReference type="EMBL" id="SHJ71745.1"/>
    </source>
</evidence>
<dbReference type="Proteomes" id="UP000184016">
    <property type="component" value="Unassembled WGS sequence"/>
</dbReference>
<feature type="coiled-coil region" evidence="1">
    <location>
        <begin position="17"/>
        <end position="44"/>
    </location>
</feature>
<name>A0A1M6LKN2_9BACL</name>
<dbReference type="RefSeq" id="WP_129583479.1">
    <property type="nucleotide sequence ID" value="NZ_FRAF01000003.1"/>
</dbReference>